<sequence>MPAKPDLAKYKTIVLDCDGVVLNSNQTKVDAYFNTAKRMGGTDAQAQAFVDYHIKLGSIPRNDKIRHYITDIIHQPLTPELFQAFMDTFTVILDETLMQCQVAPALHELKAATSQAKWMLMSGGDQDELRQIFPRRGLDGLFELGIYGGPTKKNEHLARMIADGTIQFPALFVGDSRFDHQASTGAGLDFIFVSDWTDMPDWETYCKQHHVTVCHHLEMSLNEAFPSI</sequence>
<organism evidence="5 6">
    <name type="scientific">Methylobacillus rhizosphaerae</name>
    <dbReference type="NCBI Taxonomy" id="551994"/>
    <lineage>
        <taxon>Bacteria</taxon>
        <taxon>Pseudomonadati</taxon>
        <taxon>Pseudomonadota</taxon>
        <taxon>Betaproteobacteria</taxon>
        <taxon>Nitrosomonadales</taxon>
        <taxon>Methylophilaceae</taxon>
        <taxon>Methylobacillus</taxon>
    </lineage>
</organism>
<dbReference type="AlphaFoldDB" id="A0A239AGS6"/>
<dbReference type="EC" id="3.1.3.18" evidence="4"/>
<protein>
    <recommendedName>
        <fullName evidence="4">phosphoglycolate phosphatase</fullName>
        <ecNumber evidence="4">3.1.3.18</ecNumber>
    </recommendedName>
</protein>
<proteinExistence type="inferred from homology"/>
<dbReference type="InterPro" id="IPR050155">
    <property type="entry name" value="HAD-like_hydrolase_sf"/>
</dbReference>
<dbReference type="OrthoDB" id="9800058at2"/>
<dbReference type="PANTHER" id="PTHR43434">
    <property type="entry name" value="PHOSPHOGLYCOLATE PHOSPHATASE"/>
    <property type="match status" value="1"/>
</dbReference>
<name>A0A239AGS6_9PROT</name>
<comment type="similarity">
    <text evidence="3">Belongs to the HAD-like hydrolase superfamily. CbbY/CbbZ/Gph/YieH family.</text>
</comment>
<evidence type="ECO:0000256" key="1">
    <source>
        <dbReference type="ARBA" id="ARBA00000830"/>
    </source>
</evidence>
<gene>
    <name evidence="5" type="ORF">SAMN05192560_1912</name>
</gene>
<evidence type="ECO:0000256" key="4">
    <source>
        <dbReference type="ARBA" id="ARBA00013078"/>
    </source>
</evidence>
<dbReference type="InterPro" id="IPR036412">
    <property type="entry name" value="HAD-like_sf"/>
</dbReference>
<dbReference type="InterPro" id="IPR023198">
    <property type="entry name" value="PGP-like_dom2"/>
</dbReference>
<dbReference type="CDD" id="cd01427">
    <property type="entry name" value="HAD_like"/>
    <property type="match status" value="1"/>
</dbReference>
<keyword evidence="6" id="KW-1185">Reference proteome</keyword>
<evidence type="ECO:0000256" key="2">
    <source>
        <dbReference type="ARBA" id="ARBA00004818"/>
    </source>
</evidence>
<evidence type="ECO:0000313" key="5">
    <source>
        <dbReference type="EMBL" id="SNR94739.1"/>
    </source>
</evidence>
<dbReference type="SFLD" id="SFLDS00003">
    <property type="entry name" value="Haloacid_Dehalogenase"/>
    <property type="match status" value="1"/>
</dbReference>
<comment type="catalytic activity">
    <reaction evidence="1">
        <text>2-phosphoglycolate + H2O = glycolate + phosphate</text>
        <dbReference type="Rhea" id="RHEA:14369"/>
        <dbReference type="ChEBI" id="CHEBI:15377"/>
        <dbReference type="ChEBI" id="CHEBI:29805"/>
        <dbReference type="ChEBI" id="CHEBI:43474"/>
        <dbReference type="ChEBI" id="CHEBI:58033"/>
        <dbReference type="EC" id="3.1.3.18"/>
    </reaction>
</comment>
<dbReference type="InterPro" id="IPR023214">
    <property type="entry name" value="HAD_sf"/>
</dbReference>
<dbReference type="InterPro" id="IPR041492">
    <property type="entry name" value="HAD_2"/>
</dbReference>
<dbReference type="RefSeq" id="WP_089375991.1">
    <property type="nucleotide sequence ID" value="NZ_FZOA01000007.1"/>
</dbReference>
<dbReference type="EMBL" id="FZOA01000007">
    <property type="protein sequence ID" value="SNR94739.1"/>
    <property type="molecule type" value="Genomic_DNA"/>
</dbReference>
<reference evidence="6" key="1">
    <citation type="submission" date="2017-06" db="EMBL/GenBank/DDBJ databases">
        <authorList>
            <person name="Varghese N."/>
            <person name="Submissions S."/>
        </authorList>
    </citation>
    <scope>NUCLEOTIDE SEQUENCE [LARGE SCALE GENOMIC DNA]</scope>
    <source>
        <strain evidence="6">Ca-68</strain>
    </source>
</reference>
<dbReference type="GO" id="GO:0005829">
    <property type="term" value="C:cytosol"/>
    <property type="evidence" value="ECO:0007669"/>
    <property type="project" value="TreeGrafter"/>
</dbReference>
<accession>A0A239AGS6</accession>
<dbReference type="Proteomes" id="UP000198305">
    <property type="component" value="Unassembled WGS sequence"/>
</dbReference>
<dbReference type="PANTHER" id="PTHR43434:SF1">
    <property type="entry name" value="PHOSPHOGLYCOLATE PHOSPHATASE"/>
    <property type="match status" value="1"/>
</dbReference>
<dbReference type="Gene3D" id="1.10.150.240">
    <property type="entry name" value="Putative phosphatase, domain 2"/>
    <property type="match status" value="1"/>
</dbReference>
<dbReference type="GO" id="GO:0006281">
    <property type="term" value="P:DNA repair"/>
    <property type="evidence" value="ECO:0007669"/>
    <property type="project" value="TreeGrafter"/>
</dbReference>
<dbReference type="GO" id="GO:0008967">
    <property type="term" value="F:phosphoglycolate phosphatase activity"/>
    <property type="evidence" value="ECO:0007669"/>
    <property type="project" value="UniProtKB-EC"/>
</dbReference>
<dbReference type="SUPFAM" id="SSF56784">
    <property type="entry name" value="HAD-like"/>
    <property type="match status" value="1"/>
</dbReference>
<evidence type="ECO:0000256" key="3">
    <source>
        <dbReference type="ARBA" id="ARBA00006171"/>
    </source>
</evidence>
<dbReference type="SFLD" id="SFLDG01129">
    <property type="entry name" value="C1.5:_HAD__Beta-PGM__Phosphata"/>
    <property type="match status" value="1"/>
</dbReference>
<evidence type="ECO:0000313" key="6">
    <source>
        <dbReference type="Proteomes" id="UP000198305"/>
    </source>
</evidence>
<dbReference type="Pfam" id="PF13419">
    <property type="entry name" value="HAD_2"/>
    <property type="match status" value="1"/>
</dbReference>
<dbReference type="Gene3D" id="3.40.50.1000">
    <property type="entry name" value="HAD superfamily/HAD-like"/>
    <property type="match status" value="1"/>
</dbReference>
<comment type="pathway">
    <text evidence="2">Organic acid metabolism; glycolate biosynthesis; glycolate from 2-phosphoglycolate: step 1/1.</text>
</comment>